<dbReference type="GO" id="GO:0061025">
    <property type="term" value="P:membrane fusion"/>
    <property type="evidence" value="ECO:0007669"/>
    <property type="project" value="TreeGrafter"/>
</dbReference>
<dbReference type="SMART" id="SM00166">
    <property type="entry name" value="UBX"/>
    <property type="match status" value="1"/>
</dbReference>
<proteinExistence type="predicted"/>
<dbReference type="CDD" id="cd01770">
    <property type="entry name" value="UBX_UBXN2"/>
    <property type="match status" value="1"/>
</dbReference>
<dbReference type="SUPFAM" id="SSF54236">
    <property type="entry name" value="Ubiquitin-like"/>
    <property type="match status" value="1"/>
</dbReference>
<dbReference type="CDD" id="cd14348">
    <property type="entry name" value="UBA_p47"/>
    <property type="match status" value="1"/>
</dbReference>
<feature type="domain" description="UBX" evidence="2">
    <location>
        <begin position="310"/>
        <end position="387"/>
    </location>
</feature>
<dbReference type="PROSITE" id="PS50033">
    <property type="entry name" value="UBX"/>
    <property type="match status" value="1"/>
</dbReference>
<feature type="domain" description="SEP" evidence="3">
    <location>
        <begin position="186"/>
        <end position="251"/>
    </location>
</feature>
<dbReference type="FunFam" id="3.30.420.210:FF:000002">
    <property type="entry name" value="UBX domain-containing protein 1"/>
    <property type="match status" value="1"/>
</dbReference>
<dbReference type="KEGG" id="hazt:108669647"/>
<dbReference type="GO" id="GO:0031468">
    <property type="term" value="P:nuclear membrane reassembly"/>
    <property type="evidence" value="ECO:0007669"/>
    <property type="project" value="TreeGrafter"/>
</dbReference>
<dbReference type="InterPro" id="IPR029071">
    <property type="entry name" value="Ubiquitin-like_domsf"/>
</dbReference>
<dbReference type="Gene3D" id="1.10.8.10">
    <property type="entry name" value="DNA helicase RuvA subunit, C-terminal domain"/>
    <property type="match status" value="1"/>
</dbReference>
<dbReference type="Pfam" id="PF08059">
    <property type="entry name" value="SEP"/>
    <property type="match status" value="1"/>
</dbReference>
<dbReference type="Proteomes" id="UP000694843">
    <property type="component" value="Unplaced"/>
</dbReference>
<dbReference type="PANTHER" id="PTHR23333:SF20">
    <property type="entry name" value="NSFL1 COFACTOR P47"/>
    <property type="match status" value="1"/>
</dbReference>
<dbReference type="FunFam" id="1.10.8.10:FF:000020">
    <property type="entry name" value="NSFL1 (p97) cofactor (p47)"/>
    <property type="match status" value="1"/>
</dbReference>
<dbReference type="AlphaFoldDB" id="A0A8B7NGK2"/>
<dbReference type="CTD" id="35674"/>
<dbReference type="Pfam" id="PF00789">
    <property type="entry name" value="UBX"/>
    <property type="match status" value="1"/>
</dbReference>
<dbReference type="Pfam" id="PF14555">
    <property type="entry name" value="UBA_4"/>
    <property type="match status" value="1"/>
</dbReference>
<reference evidence="5" key="1">
    <citation type="submission" date="2025-08" db="UniProtKB">
        <authorList>
            <consortium name="RefSeq"/>
        </authorList>
    </citation>
    <scope>IDENTIFICATION</scope>
    <source>
        <tissue evidence="5">Whole organism</tissue>
    </source>
</reference>
<accession>A0A8B7NGK2</accession>
<dbReference type="GO" id="GO:0005829">
    <property type="term" value="C:cytosol"/>
    <property type="evidence" value="ECO:0007669"/>
    <property type="project" value="TreeGrafter"/>
</dbReference>
<dbReference type="GO" id="GO:0005634">
    <property type="term" value="C:nucleus"/>
    <property type="evidence" value="ECO:0007669"/>
    <property type="project" value="TreeGrafter"/>
</dbReference>
<dbReference type="PANTHER" id="PTHR23333">
    <property type="entry name" value="UBX DOMAIN CONTAINING PROTEIN"/>
    <property type="match status" value="1"/>
</dbReference>
<dbReference type="OMA" id="NKDHTDK"/>
<dbReference type="PROSITE" id="PS51399">
    <property type="entry name" value="SEP"/>
    <property type="match status" value="1"/>
</dbReference>
<evidence type="ECO:0000259" key="3">
    <source>
        <dbReference type="PROSITE" id="PS51399"/>
    </source>
</evidence>
<feature type="region of interest" description="Disordered" evidence="1">
    <location>
        <begin position="68"/>
        <end position="124"/>
    </location>
</feature>
<evidence type="ECO:0000313" key="5">
    <source>
        <dbReference type="RefSeq" id="XP_018012531.1"/>
    </source>
</evidence>
<keyword evidence="4" id="KW-1185">Reference proteome</keyword>
<evidence type="ECO:0000259" key="2">
    <source>
        <dbReference type="PROSITE" id="PS50033"/>
    </source>
</evidence>
<dbReference type="InterPro" id="IPR036241">
    <property type="entry name" value="NSFL1C_SEP_dom_sf"/>
</dbReference>
<evidence type="ECO:0000313" key="4">
    <source>
        <dbReference type="Proteomes" id="UP000694843"/>
    </source>
</evidence>
<gene>
    <name evidence="5" type="primary">LOC108669647</name>
</gene>
<dbReference type="RefSeq" id="XP_018012531.1">
    <property type="nucleotide sequence ID" value="XM_018157042.2"/>
</dbReference>
<dbReference type="GO" id="GO:0043161">
    <property type="term" value="P:proteasome-mediated ubiquitin-dependent protein catabolic process"/>
    <property type="evidence" value="ECO:0007669"/>
    <property type="project" value="TreeGrafter"/>
</dbReference>
<dbReference type="InterPro" id="IPR009060">
    <property type="entry name" value="UBA-like_sf"/>
</dbReference>
<dbReference type="SUPFAM" id="SSF102848">
    <property type="entry name" value="NSFL1 (p97 ATPase) cofactor p47, SEP domain"/>
    <property type="match status" value="1"/>
</dbReference>
<dbReference type="Gene3D" id="3.10.20.90">
    <property type="entry name" value="Phosphatidylinositol 3-kinase Catalytic Subunit, Chain A, domain 1"/>
    <property type="match status" value="1"/>
</dbReference>
<dbReference type="GO" id="GO:0007030">
    <property type="term" value="P:Golgi organization"/>
    <property type="evidence" value="ECO:0007669"/>
    <property type="project" value="TreeGrafter"/>
</dbReference>
<dbReference type="GeneID" id="108669647"/>
<name>A0A8B7NGK2_HYAAZ</name>
<sequence length="389" mass="41767">MSDHDELIQQFSAVSGADADRAKFFLESAEWNLSTALSSFFEETGEEDGAAGRDSASSALPSAVGGAAFKKPASTAEPKLKPASGGWSSNSDNSDEDDEDSHGQAFYAGGSEHSGQQVLGPPRKKHDMVAKLFKAAKEHGADVVEDSRSGARSVRTHFQGTSYRLGETMDDTQVFSASSSRNNQGPEPVELRMWRTGFTVGDGPLRSYDDDESRRFLKDIKNGHIPLELLKASGGREVAINMSDHHHEDYVAPKPVLRAFTGQGQALGSPAPTVMGQVSHVPGPGGSTHKPLGDPKQLEEDAKKALSVDATQPTTNVQVRLNDGSRLVIHANHSHTVGDLRTYLSVARPEYASLNYSLMTTFPHAELAQHDQTLAQAKLLNAAIVAKIK</sequence>
<dbReference type="Gene3D" id="3.30.420.210">
    <property type="entry name" value="SEP domain"/>
    <property type="match status" value="1"/>
</dbReference>
<evidence type="ECO:0000256" key="1">
    <source>
        <dbReference type="SAM" id="MobiDB-lite"/>
    </source>
</evidence>
<protein>
    <submittedName>
        <fullName evidence="5">NSFL1 cofactor p47</fullName>
    </submittedName>
</protein>
<dbReference type="InterPro" id="IPR001012">
    <property type="entry name" value="UBX_dom"/>
</dbReference>
<dbReference type="SUPFAM" id="SSF46934">
    <property type="entry name" value="UBA-like"/>
    <property type="match status" value="1"/>
</dbReference>
<dbReference type="InterPro" id="IPR012989">
    <property type="entry name" value="SEP_domain"/>
</dbReference>
<dbReference type="OrthoDB" id="25887at2759"/>
<dbReference type="GO" id="GO:0000045">
    <property type="term" value="P:autophagosome assembly"/>
    <property type="evidence" value="ECO:0007669"/>
    <property type="project" value="TreeGrafter"/>
</dbReference>
<dbReference type="SMART" id="SM00553">
    <property type="entry name" value="SEP"/>
    <property type="match status" value="1"/>
</dbReference>
<dbReference type="GO" id="GO:0043130">
    <property type="term" value="F:ubiquitin binding"/>
    <property type="evidence" value="ECO:0007669"/>
    <property type="project" value="TreeGrafter"/>
</dbReference>
<organism evidence="4 5">
    <name type="scientific">Hyalella azteca</name>
    <name type="common">Amphipod</name>
    <dbReference type="NCBI Taxonomy" id="294128"/>
    <lineage>
        <taxon>Eukaryota</taxon>
        <taxon>Metazoa</taxon>
        <taxon>Ecdysozoa</taxon>
        <taxon>Arthropoda</taxon>
        <taxon>Crustacea</taxon>
        <taxon>Multicrustacea</taxon>
        <taxon>Malacostraca</taxon>
        <taxon>Eumalacostraca</taxon>
        <taxon>Peracarida</taxon>
        <taxon>Amphipoda</taxon>
        <taxon>Senticaudata</taxon>
        <taxon>Talitrida</taxon>
        <taxon>Talitroidea</taxon>
        <taxon>Hyalellidae</taxon>
        <taxon>Hyalella</taxon>
    </lineage>
</organism>